<evidence type="ECO:0000313" key="2">
    <source>
        <dbReference type="EMBL" id="PNG27719.1"/>
    </source>
</evidence>
<feature type="signal peptide" evidence="1">
    <location>
        <begin position="1"/>
        <end position="21"/>
    </location>
</feature>
<evidence type="ECO:0000256" key="1">
    <source>
        <dbReference type="SAM" id="SignalP"/>
    </source>
</evidence>
<comment type="caution">
    <text evidence="2">The sequence shown here is derived from an EMBL/GenBank/DDBJ whole genome shotgun (WGS) entry which is preliminary data.</text>
</comment>
<dbReference type="Proteomes" id="UP000236286">
    <property type="component" value="Unassembled WGS sequence"/>
</dbReference>
<proteinExistence type="predicted"/>
<feature type="chain" id="PRO_5014385401" evidence="1">
    <location>
        <begin position="22"/>
        <end position="82"/>
    </location>
</feature>
<protein>
    <submittedName>
        <fullName evidence="2">Uncharacterized protein</fullName>
    </submittedName>
</protein>
<accession>A0A2J7TLS2</accession>
<dbReference type="OrthoDB" id="9849352at2"/>
<evidence type="ECO:0000313" key="3">
    <source>
        <dbReference type="Proteomes" id="UP000236286"/>
    </source>
</evidence>
<dbReference type="EMBL" id="PDZR01000001">
    <property type="protein sequence ID" value="PNG27719.1"/>
    <property type="molecule type" value="Genomic_DNA"/>
</dbReference>
<dbReference type="AlphaFoldDB" id="A0A2J7TLS2"/>
<organism evidence="2 3">
    <name type="scientific">Methylocella silvestris</name>
    <dbReference type="NCBI Taxonomy" id="199596"/>
    <lineage>
        <taxon>Bacteria</taxon>
        <taxon>Pseudomonadati</taxon>
        <taxon>Pseudomonadota</taxon>
        <taxon>Alphaproteobacteria</taxon>
        <taxon>Hyphomicrobiales</taxon>
        <taxon>Beijerinckiaceae</taxon>
        <taxon>Methylocella</taxon>
    </lineage>
</organism>
<reference evidence="2 3" key="1">
    <citation type="submission" date="2017-10" db="EMBL/GenBank/DDBJ databases">
        <title>Genome announcement of Methylocella silvestris TVC from permafrost.</title>
        <authorList>
            <person name="Wang J."/>
            <person name="Geng K."/>
            <person name="Ul-Haque F."/>
            <person name="Crombie A.T."/>
            <person name="Street L.E."/>
            <person name="Wookey P.A."/>
            <person name="Murrell J.C."/>
            <person name="Pratscher J."/>
        </authorList>
    </citation>
    <scope>NUCLEOTIDE SEQUENCE [LARGE SCALE GENOMIC DNA]</scope>
    <source>
        <strain evidence="2 3">TVC</strain>
    </source>
</reference>
<sequence length="82" mass="8375">MKFFNIALIGCGLLISGAALAKDRRRAPPPARADQYYGLYQGPSAGGAPDFAVQYGAVTNPRGASGSLGAILEGRNPAPGLN</sequence>
<keyword evidence="1" id="KW-0732">Signal</keyword>
<name>A0A2J7TLS2_METSI</name>
<gene>
    <name evidence="2" type="ORF">CR492_02080</name>
</gene>
<dbReference type="RefSeq" id="WP_102842024.1">
    <property type="nucleotide sequence ID" value="NZ_PDZR01000001.1"/>
</dbReference>